<dbReference type="SUPFAM" id="SSF53383">
    <property type="entry name" value="PLP-dependent transferases"/>
    <property type="match status" value="1"/>
</dbReference>
<dbReference type="PANTHER" id="PTHR42885:SF1">
    <property type="entry name" value="THREONINE-PHOSPHATE DECARBOXYLASE"/>
    <property type="match status" value="1"/>
</dbReference>
<proteinExistence type="inferred from homology"/>
<comment type="cofactor">
    <cofactor evidence="1 3">
        <name>pyridoxal 5'-phosphate</name>
        <dbReference type="ChEBI" id="CHEBI:597326"/>
    </cofactor>
</comment>
<evidence type="ECO:0000256" key="2">
    <source>
        <dbReference type="ARBA" id="ARBA00022898"/>
    </source>
</evidence>
<protein>
    <recommendedName>
        <fullName evidence="3">Aminotransferase</fullName>
        <ecNumber evidence="3">2.6.1.-</ecNumber>
    </recommendedName>
</protein>
<dbReference type="PANTHER" id="PTHR42885">
    <property type="entry name" value="HISTIDINOL-PHOSPHATE AMINOTRANSFERASE-RELATED"/>
    <property type="match status" value="1"/>
</dbReference>
<dbReference type="GO" id="GO:0008483">
    <property type="term" value="F:transaminase activity"/>
    <property type="evidence" value="ECO:0007669"/>
    <property type="project" value="UniProtKB-KW"/>
</dbReference>
<dbReference type="InterPro" id="IPR004838">
    <property type="entry name" value="NHTrfase_class1_PyrdxlP-BS"/>
</dbReference>
<dbReference type="Proteomes" id="UP000707138">
    <property type="component" value="Unassembled WGS sequence"/>
</dbReference>
<reference evidence="5 6" key="1">
    <citation type="journal article" date="2021" name="Sci. Rep.">
        <title>The distribution of antibiotic resistance genes in chicken gut microbiota commensals.</title>
        <authorList>
            <person name="Juricova H."/>
            <person name="Matiasovicova J."/>
            <person name="Kubasova T."/>
            <person name="Cejkova D."/>
            <person name="Rychlik I."/>
        </authorList>
    </citation>
    <scope>NUCLEOTIDE SEQUENCE [LARGE SCALE GENOMIC DNA]</scope>
    <source>
        <strain evidence="5 6">An537</strain>
    </source>
</reference>
<dbReference type="InterPro" id="IPR015424">
    <property type="entry name" value="PyrdxlP-dep_Trfase"/>
</dbReference>
<evidence type="ECO:0000313" key="6">
    <source>
        <dbReference type="Proteomes" id="UP000707138"/>
    </source>
</evidence>
<dbReference type="Gene3D" id="3.90.1150.10">
    <property type="entry name" value="Aspartate Aminotransferase, domain 1"/>
    <property type="match status" value="1"/>
</dbReference>
<dbReference type="PROSITE" id="PS00105">
    <property type="entry name" value="AA_TRANSFER_CLASS_1"/>
    <property type="match status" value="1"/>
</dbReference>
<gene>
    <name evidence="5" type="ORF">H6A01_00320</name>
</gene>
<dbReference type="CDD" id="cd00609">
    <property type="entry name" value="AAT_like"/>
    <property type="match status" value="1"/>
</dbReference>
<dbReference type="Pfam" id="PF00155">
    <property type="entry name" value="Aminotran_1_2"/>
    <property type="match status" value="1"/>
</dbReference>
<evidence type="ECO:0000313" key="5">
    <source>
        <dbReference type="EMBL" id="MBM6911768.1"/>
    </source>
</evidence>
<comment type="similarity">
    <text evidence="3">Belongs to the class-I pyridoxal-phosphate-dependent aminotransferase family.</text>
</comment>
<organism evidence="5 6">
    <name type="scientific">Veillonella magna</name>
    <dbReference type="NCBI Taxonomy" id="464322"/>
    <lineage>
        <taxon>Bacteria</taxon>
        <taxon>Bacillati</taxon>
        <taxon>Bacillota</taxon>
        <taxon>Negativicutes</taxon>
        <taxon>Veillonellales</taxon>
        <taxon>Veillonellaceae</taxon>
        <taxon>Veillonella</taxon>
    </lineage>
</organism>
<dbReference type="InterPro" id="IPR015422">
    <property type="entry name" value="PyrdxlP-dep_Trfase_small"/>
</dbReference>
<keyword evidence="6" id="KW-1185">Reference proteome</keyword>
<evidence type="ECO:0000256" key="1">
    <source>
        <dbReference type="ARBA" id="ARBA00001933"/>
    </source>
</evidence>
<evidence type="ECO:0000256" key="3">
    <source>
        <dbReference type="RuleBase" id="RU000481"/>
    </source>
</evidence>
<feature type="domain" description="Aminotransferase class I/classII large" evidence="4">
    <location>
        <begin position="25"/>
        <end position="357"/>
    </location>
</feature>
<keyword evidence="2" id="KW-0663">Pyridoxal phosphate</keyword>
<comment type="caution">
    <text evidence="5">The sequence shown here is derived from an EMBL/GenBank/DDBJ whole genome shotgun (WGS) entry which is preliminary data.</text>
</comment>
<dbReference type="EC" id="2.6.1.-" evidence="3"/>
<dbReference type="RefSeq" id="WP_205087106.1">
    <property type="nucleotide sequence ID" value="NZ_JACJLA010000001.1"/>
</dbReference>
<dbReference type="EMBL" id="JACJLA010000001">
    <property type="protein sequence ID" value="MBM6911768.1"/>
    <property type="molecule type" value="Genomic_DNA"/>
</dbReference>
<dbReference type="Gene3D" id="3.40.640.10">
    <property type="entry name" value="Type I PLP-dependent aspartate aminotransferase-like (Major domain)"/>
    <property type="match status" value="1"/>
</dbReference>
<evidence type="ECO:0000259" key="4">
    <source>
        <dbReference type="Pfam" id="PF00155"/>
    </source>
</evidence>
<dbReference type="InterPro" id="IPR015421">
    <property type="entry name" value="PyrdxlP-dep_Trfase_major"/>
</dbReference>
<sequence>MEKKNIHGGNIYKFAAAKGIVPSSVVDFSANINPLGMSAVAKEALLAGVDGCIHYPDPGEESLRRVSANVFGVSADMIYFGNGAAELLYSLTRLHTLRKAYVPEPGFSEYREAAGTAGLTVVGYAMKKESCKQGYRFTPDYEYLEKQLTEEREPVIVFLGNPNNPDGSLVQPEEVLRLAKAATKTNSLIMVDESFIEFTDSSTSMRSYITTQPQLVVLHSLTKFYAIPGLRLGMLFYGGWAHRDELTSYIPAWSVNHLAQCYGQAALLDTRYQELSRTTVMTEKEYLHDAFNAFPFIKTSHPSVNFMLCRWLPTTPSIYDIIEYLADKAVLIRDCAAYEGLGTGWFRVAVKDRDANNLLIHYIKEFAYEHNLFSTTWTD</sequence>
<name>A0ABS2GF20_9FIRM</name>
<accession>A0ABS2GF20</accession>
<keyword evidence="3" id="KW-0808">Transferase</keyword>
<dbReference type="InterPro" id="IPR004839">
    <property type="entry name" value="Aminotransferase_I/II_large"/>
</dbReference>
<keyword evidence="3 5" id="KW-0032">Aminotransferase</keyword>